<dbReference type="Proteomes" id="UP000295416">
    <property type="component" value="Unassembled WGS sequence"/>
</dbReference>
<dbReference type="AlphaFoldDB" id="A0A4R2NRL6"/>
<feature type="domain" description="HTH merR-type" evidence="2">
    <location>
        <begin position="22"/>
        <end position="90"/>
    </location>
</feature>
<dbReference type="SUPFAM" id="SSF46955">
    <property type="entry name" value="Putative DNA-binding domain"/>
    <property type="match status" value="1"/>
</dbReference>
<keyword evidence="3" id="KW-0238">DNA-binding</keyword>
<accession>A0A4R2NRL6</accession>
<dbReference type="InterPro" id="IPR009061">
    <property type="entry name" value="DNA-bd_dom_put_sf"/>
</dbReference>
<evidence type="ECO:0000313" key="3">
    <source>
        <dbReference type="EMBL" id="TCP24457.1"/>
    </source>
</evidence>
<sequence length="183" mass="21592">MCDHENPPFQKVSENQGDLSLTVKEAAIHINESPHVVRNWMKELKGQIPTIQKENGYHYFDVAALERLLLIQKLSREQNYTLKQIHYYLSTGEDPLEPENISDDKNEILEELKSIKEMLKHQENFNKALVERLENQNKYMEETIEKREQQLLLSLKETKEENQPEPQPPTKKGFFARLFNKDS</sequence>
<proteinExistence type="predicted"/>
<keyword evidence="4" id="KW-1185">Reference proteome</keyword>
<evidence type="ECO:0000256" key="1">
    <source>
        <dbReference type="SAM" id="MobiDB-lite"/>
    </source>
</evidence>
<organism evidence="3 4">
    <name type="scientific">Scopulibacillus darangshiensis</name>
    <dbReference type="NCBI Taxonomy" id="442528"/>
    <lineage>
        <taxon>Bacteria</taxon>
        <taxon>Bacillati</taxon>
        <taxon>Bacillota</taxon>
        <taxon>Bacilli</taxon>
        <taxon>Bacillales</taxon>
        <taxon>Sporolactobacillaceae</taxon>
        <taxon>Scopulibacillus</taxon>
    </lineage>
</organism>
<feature type="region of interest" description="Disordered" evidence="1">
    <location>
        <begin position="152"/>
        <end position="183"/>
    </location>
</feature>
<gene>
    <name evidence="3" type="ORF">EV207_12517</name>
</gene>
<evidence type="ECO:0000259" key="2">
    <source>
        <dbReference type="Pfam" id="PF13411"/>
    </source>
</evidence>
<dbReference type="RefSeq" id="WP_132747015.1">
    <property type="nucleotide sequence ID" value="NZ_SLXK01000025.1"/>
</dbReference>
<protein>
    <submittedName>
        <fullName evidence="3">DNA-binding transcriptional MerR regulator</fullName>
    </submittedName>
</protein>
<dbReference type="GO" id="GO:0003677">
    <property type="term" value="F:DNA binding"/>
    <property type="evidence" value="ECO:0007669"/>
    <property type="project" value="UniProtKB-KW"/>
</dbReference>
<name>A0A4R2NRL6_9BACL</name>
<dbReference type="Gene3D" id="1.10.1660.10">
    <property type="match status" value="1"/>
</dbReference>
<dbReference type="GO" id="GO:0006355">
    <property type="term" value="P:regulation of DNA-templated transcription"/>
    <property type="evidence" value="ECO:0007669"/>
    <property type="project" value="InterPro"/>
</dbReference>
<evidence type="ECO:0000313" key="4">
    <source>
        <dbReference type="Proteomes" id="UP000295416"/>
    </source>
</evidence>
<dbReference type="OrthoDB" id="2864600at2"/>
<comment type="caution">
    <text evidence="3">The sequence shown here is derived from an EMBL/GenBank/DDBJ whole genome shotgun (WGS) entry which is preliminary data.</text>
</comment>
<reference evidence="3 4" key="1">
    <citation type="submission" date="2019-03" db="EMBL/GenBank/DDBJ databases">
        <title>Genomic Encyclopedia of Type Strains, Phase IV (KMG-IV): sequencing the most valuable type-strain genomes for metagenomic binning, comparative biology and taxonomic classification.</title>
        <authorList>
            <person name="Goeker M."/>
        </authorList>
    </citation>
    <scope>NUCLEOTIDE SEQUENCE [LARGE SCALE GENOMIC DNA]</scope>
    <source>
        <strain evidence="3 4">DSM 19377</strain>
    </source>
</reference>
<dbReference type="InterPro" id="IPR000551">
    <property type="entry name" value="MerR-type_HTH_dom"/>
</dbReference>
<dbReference type="EMBL" id="SLXK01000025">
    <property type="protein sequence ID" value="TCP24457.1"/>
    <property type="molecule type" value="Genomic_DNA"/>
</dbReference>
<dbReference type="Pfam" id="PF13411">
    <property type="entry name" value="MerR_1"/>
    <property type="match status" value="1"/>
</dbReference>
<dbReference type="CDD" id="cd00592">
    <property type="entry name" value="HTH_MerR-like"/>
    <property type="match status" value="1"/>
</dbReference>